<evidence type="ECO:0000313" key="10">
    <source>
        <dbReference type="Proteomes" id="UP000762676"/>
    </source>
</evidence>
<feature type="transmembrane region" description="Helical" evidence="7">
    <location>
        <begin position="228"/>
        <end position="246"/>
    </location>
</feature>
<evidence type="ECO:0000256" key="1">
    <source>
        <dbReference type="ARBA" id="ARBA00004141"/>
    </source>
</evidence>
<keyword evidence="10" id="KW-1185">Reference proteome</keyword>
<dbReference type="GO" id="GO:0016020">
    <property type="term" value="C:membrane"/>
    <property type="evidence" value="ECO:0007669"/>
    <property type="project" value="UniProtKB-SubCell"/>
</dbReference>
<proteinExistence type="inferred from homology"/>
<dbReference type="EC" id="2.3.1.225" evidence="7"/>
<keyword evidence="2 7" id="KW-0808">Transferase</keyword>
<evidence type="ECO:0000256" key="4">
    <source>
        <dbReference type="ARBA" id="ARBA00022989"/>
    </source>
</evidence>
<evidence type="ECO:0000259" key="8">
    <source>
        <dbReference type="Pfam" id="PF01529"/>
    </source>
</evidence>
<comment type="domain">
    <text evidence="7">The DHHC domain is required for palmitoyltransferase activity.</text>
</comment>
<comment type="similarity">
    <text evidence="7">Belongs to the DHHC palmitoyltransferase family.</text>
</comment>
<feature type="transmembrane region" description="Helical" evidence="7">
    <location>
        <begin position="52"/>
        <end position="70"/>
    </location>
</feature>
<dbReference type="InterPro" id="IPR039859">
    <property type="entry name" value="PFA4/ZDH16/20/ERF2-like"/>
</dbReference>
<protein>
    <recommendedName>
        <fullName evidence="7">Palmitoyltransferase</fullName>
        <ecNumber evidence="7">2.3.1.225</ecNumber>
    </recommendedName>
</protein>
<evidence type="ECO:0000256" key="5">
    <source>
        <dbReference type="ARBA" id="ARBA00023136"/>
    </source>
</evidence>
<evidence type="ECO:0000313" key="9">
    <source>
        <dbReference type="EMBL" id="GFR63401.1"/>
    </source>
</evidence>
<keyword evidence="6 7" id="KW-0012">Acyltransferase</keyword>
<evidence type="ECO:0000256" key="7">
    <source>
        <dbReference type="RuleBase" id="RU079119"/>
    </source>
</evidence>
<feature type="transmembrane region" description="Helical" evidence="7">
    <location>
        <begin position="289"/>
        <end position="307"/>
    </location>
</feature>
<evidence type="ECO:0000256" key="6">
    <source>
        <dbReference type="ARBA" id="ARBA00023315"/>
    </source>
</evidence>
<reference evidence="9 10" key="1">
    <citation type="journal article" date="2021" name="Elife">
        <title>Chloroplast acquisition without the gene transfer in kleptoplastic sea slugs, Plakobranchus ocellatus.</title>
        <authorList>
            <person name="Maeda T."/>
            <person name="Takahashi S."/>
            <person name="Yoshida T."/>
            <person name="Shimamura S."/>
            <person name="Takaki Y."/>
            <person name="Nagai Y."/>
            <person name="Toyoda A."/>
            <person name="Suzuki Y."/>
            <person name="Arimoto A."/>
            <person name="Ishii H."/>
            <person name="Satoh N."/>
            <person name="Nishiyama T."/>
            <person name="Hasebe M."/>
            <person name="Maruyama T."/>
            <person name="Minagawa J."/>
            <person name="Obokata J."/>
            <person name="Shigenobu S."/>
        </authorList>
    </citation>
    <scope>NUCLEOTIDE SEQUENCE [LARGE SCALE GENOMIC DNA]</scope>
</reference>
<dbReference type="Pfam" id="PF01529">
    <property type="entry name" value="DHHC"/>
    <property type="match status" value="1"/>
</dbReference>
<accession>A0AAV4ESB6</accession>
<dbReference type="PANTHER" id="PTHR22883">
    <property type="entry name" value="ZINC FINGER DHHC DOMAIN CONTAINING PROTEIN"/>
    <property type="match status" value="1"/>
</dbReference>
<feature type="transmembrane region" description="Helical" evidence="7">
    <location>
        <begin position="20"/>
        <end position="40"/>
    </location>
</feature>
<comment type="catalytic activity">
    <reaction evidence="7">
        <text>L-cysteinyl-[protein] + hexadecanoyl-CoA = S-hexadecanoyl-L-cysteinyl-[protein] + CoA</text>
        <dbReference type="Rhea" id="RHEA:36683"/>
        <dbReference type="Rhea" id="RHEA-COMP:10131"/>
        <dbReference type="Rhea" id="RHEA-COMP:11032"/>
        <dbReference type="ChEBI" id="CHEBI:29950"/>
        <dbReference type="ChEBI" id="CHEBI:57287"/>
        <dbReference type="ChEBI" id="CHEBI:57379"/>
        <dbReference type="ChEBI" id="CHEBI:74151"/>
        <dbReference type="EC" id="2.3.1.225"/>
    </reaction>
</comment>
<evidence type="ECO:0000256" key="2">
    <source>
        <dbReference type="ARBA" id="ARBA00022679"/>
    </source>
</evidence>
<dbReference type="GO" id="GO:0005783">
    <property type="term" value="C:endoplasmic reticulum"/>
    <property type="evidence" value="ECO:0007669"/>
    <property type="project" value="TreeGrafter"/>
</dbReference>
<dbReference type="AlphaFoldDB" id="A0AAV4ESB6"/>
<dbReference type="EMBL" id="BMAT01007404">
    <property type="protein sequence ID" value="GFR63401.1"/>
    <property type="molecule type" value="Genomic_DNA"/>
</dbReference>
<comment type="subcellular location">
    <subcellularLocation>
        <location evidence="1">Membrane</location>
        <topology evidence="1">Multi-pass membrane protein</topology>
    </subcellularLocation>
</comment>
<dbReference type="InterPro" id="IPR001594">
    <property type="entry name" value="Palmitoyltrfase_DHHC"/>
</dbReference>
<keyword evidence="4 7" id="KW-1133">Transmembrane helix</keyword>
<keyword evidence="5 7" id="KW-0472">Membrane</keyword>
<evidence type="ECO:0000256" key="3">
    <source>
        <dbReference type="ARBA" id="ARBA00022692"/>
    </source>
</evidence>
<dbReference type="GO" id="GO:0005794">
    <property type="term" value="C:Golgi apparatus"/>
    <property type="evidence" value="ECO:0007669"/>
    <property type="project" value="TreeGrafter"/>
</dbReference>
<dbReference type="PROSITE" id="PS50216">
    <property type="entry name" value="DHHC"/>
    <property type="match status" value="1"/>
</dbReference>
<dbReference type="GO" id="GO:0019706">
    <property type="term" value="F:protein-cysteine S-palmitoyltransferase activity"/>
    <property type="evidence" value="ECO:0007669"/>
    <property type="project" value="UniProtKB-EC"/>
</dbReference>
<dbReference type="Proteomes" id="UP000762676">
    <property type="component" value="Unassembled WGS sequence"/>
</dbReference>
<gene>
    <name evidence="9" type="ORF">ElyMa_003603300</name>
</gene>
<name>A0AAV4ESB6_9GAST</name>
<comment type="caution">
    <text evidence="9">The sequence shown here is derived from an EMBL/GenBank/DDBJ whole genome shotgun (WGS) entry which is preliminary data.</text>
</comment>
<sequence length="373" mass="42198">MNWKAETVLRIISAICQFYYASYSAASLYFGMTLTIPVYASEDAGLRKSMTFLMWFIFLNMMGNFFCIIYKARLSIVKPKSNAAIDLPGQAGIFRDTWHDYSSPASASGNEQQDLQSNSVDLLHQKENYLNNNCNDSSNFAMSSHSALAYNPSNFDTGADFAKSNDQIISHGERSDVEILGGWRKCKDCFVLTPPRGKHCPLCKHCVLKRDHHCYFVGHCIGFHNQRFFVCFCLYGGLGGLYSLWLTSSYLRANYDALQTWGLLAYMGPFALVHWALGYTSGANLGMVMFWWWSFVTSAMGSCYFLGQITLVKRGQTKWEFFQDKFPYQGTLTENIQSVFGKFWPICFLIPAPFLGYVGDGANWDDLTGLKSL</sequence>
<dbReference type="PANTHER" id="PTHR22883:SF452">
    <property type="entry name" value="PALMITOYLTRANSFERASE"/>
    <property type="match status" value="1"/>
</dbReference>
<feature type="transmembrane region" description="Helical" evidence="7">
    <location>
        <begin position="258"/>
        <end position="277"/>
    </location>
</feature>
<dbReference type="GO" id="GO:0006612">
    <property type="term" value="P:protein targeting to membrane"/>
    <property type="evidence" value="ECO:0007669"/>
    <property type="project" value="TreeGrafter"/>
</dbReference>
<keyword evidence="3 7" id="KW-0812">Transmembrane</keyword>
<organism evidence="9 10">
    <name type="scientific">Elysia marginata</name>
    <dbReference type="NCBI Taxonomy" id="1093978"/>
    <lineage>
        <taxon>Eukaryota</taxon>
        <taxon>Metazoa</taxon>
        <taxon>Spiralia</taxon>
        <taxon>Lophotrochozoa</taxon>
        <taxon>Mollusca</taxon>
        <taxon>Gastropoda</taxon>
        <taxon>Heterobranchia</taxon>
        <taxon>Euthyneura</taxon>
        <taxon>Panpulmonata</taxon>
        <taxon>Sacoglossa</taxon>
        <taxon>Placobranchoidea</taxon>
        <taxon>Plakobranchidae</taxon>
        <taxon>Elysia</taxon>
    </lineage>
</organism>
<feature type="domain" description="Palmitoyltransferase DHHC" evidence="8">
    <location>
        <begin position="184"/>
        <end position="324"/>
    </location>
</feature>